<evidence type="ECO:0000256" key="1">
    <source>
        <dbReference type="ARBA" id="ARBA00001526"/>
    </source>
</evidence>
<evidence type="ECO:0000259" key="4">
    <source>
        <dbReference type="Pfam" id="PF13354"/>
    </source>
</evidence>
<dbReference type="PANTHER" id="PTHR35333:SF3">
    <property type="entry name" value="BETA-LACTAMASE-TYPE TRANSPEPTIDASE FOLD CONTAINING PROTEIN"/>
    <property type="match status" value="1"/>
</dbReference>
<keyword evidence="6" id="KW-1185">Reference proteome</keyword>
<dbReference type="InterPro" id="IPR000871">
    <property type="entry name" value="Beta-lactam_class-A"/>
</dbReference>
<dbReference type="Proteomes" id="UP000258127">
    <property type="component" value="Chromosome"/>
</dbReference>
<comment type="catalytic activity">
    <reaction evidence="1">
        <text>a beta-lactam + H2O = a substituted beta-amino acid</text>
        <dbReference type="Rhea" id="RHEA:20401"/>
        <dbReference type="ChEBI" id="CHEBI:15377"/>
        <dbReference type="ChEBI" id="CHEBI:35627"/>
        <dbReference type="ChEBI" id="CHEBI:140347"/>
        <dbReference type="EC" id="3.5.2.6"/>
    </reaction>
</comment>
<dbReference type="InterPro" id="IPR045155">
    <property type="entry name" value="Beta-lactam_cat"/>
</dbReference>
<dbReference type="EC" id="3.5.2.6" evidence="3"/>
<dbReference type="Gene3D" id="3.40.710.10">
    <property type="entry name" value="DD-peptidase/beta-lactamase superfamily"/>
    <property type="match status" value="1"/>
</dbReference>
<reference evidence="5 6" key="1">
    <citation type="submission" date="2018-08" db="EMBL/GenBank/DDBJ databases">
        <authorList>
            <person name="Lee Y."/>
            <person name="Kakembo D."/>
        </authorList>
    </citation>
    <scope>NUCLEOTIDE SEQUENCE [LARGE SCALE GENOMIC DNA]</scope>
    <source>
        <strain evidence="5 6">JBCS1880</strain>
    </source>
</reference>
<name>A0AAI8KE64_9PSED</name>
<dbReference type="GO" id="GO:0008800">
    <property type="term" value="F:beta-lactamase activity"/>
    <property type="evidence" value="ECO:0007669"/>
    <property type="project" value="UniProtKB-EC"/>
</dbReference>
<comment type="similarity">
    <text evidence="2">Belongs to the class-A beta-lactamase family.</text>
</comment>
<protein>
    <recommendedName>
        <fullName evidence="3">beta-lactamase</fullName>
        <ecNumber evidence="3">3.5.2.6</ecNumber>
    </recommendedName>
</protein>
<feature type="domain" description="Beta-lactamase class A catalytic" evidence="4">
    <location>
        <begin position="39"/>
        <end position="262"/>
    </location>
</feature>
<dbReference type="InterPro" id="IPR012338">
    <property type="entry name" value="Beta-lactam/transpept-like"/>
</dbReference>
<dbReference type="EMBL" id="CP031641">
    <property type="protein sequence ID" value="AXO89978.1"/>
    <property type="molecule type" value="Genomic_DNA"/>
</dbReference>
<keyword evidence="5" id="KW-0378">Hydrolase</keyword>
<dbReference type="SUPFAM" id="SSF56601">
    <property type="entry name" value="beta-lactamase/transpeptidase-like"/>
    <property type="match status" value="1"/>
</dbReference>
<dbReference type="AlphaFoldDB" id="A0AAI8KE64"/>
<evidence type="ECO:0000256" key="2">
    <source>
        <dbReference type="ARBA" id="ARBA00009009"/>
    </source>
</evidence>
<dbReference type="PANTHER" id="PTHR35333">
    <property type="entry name" value="BETA-LACTAMASE"/>
    <property type="match status" value="1"/>
</dbReference>
<accession>A0AAI8KE64</accession>
<organism evidence="5 6">
    <name type="scientific">Pseudomonas parafulva</name>
    <dbReference type="NCBI Taxonomy" id="157782"/>
    <lineage>
        <taxon>Bacteria</taxon>
        <taxon>Pseudomonadati</taxon>
        <taxon>Pseudomonadota</taxon>
        <taxon>Gammaproteobacteria</taxon>
        <taxon>Pseudomonadales</taxon>
        <taxon>Pseudomonadaceae</taxon>
        <taxon>Pseudomonas</taxon>
    </lineage>
</organism>
<dbReference type="GO" id="GO:0030655">
    <property type="term" value="P:beta-lactam antibiotic catabolic process"/>
    <property type="evidence" value="ECO:0007669"/>
    <property type="project" value="InterPro"/>
</dbReference>
<dbReference type="Pfam" id="PF13354">
    <property type="entry name" value="Beta-lactamase2"/>
    <property type="match status" value="1"/>
</dbReference>
<proteinExistence type="inferred from homology"/>
<dbReference type="RefSeq" id="WP_116889308.1">
    <property type="nucleotide sequence ID" value="NZ_CP031641.1"/>
</dbReference>
<evidence type="ECO:0000256" key="3">
    <source>
        <dbReference type="ARBA" id="ARBA00012865"/>
    </source>
</evidence>
<sequence>MPIELPAHQYPARCSTIQDIHQCMLTLSRTGPGCAYRWCILDWQTGSRFEQAADAPCPASSTRKLFILIAVLREIETGNWRLDDRLWLLPQAAGQQTCGALWLLDEPRAFTIAELLKCMMALSDNVATFHLVRRLGLQRLNAFSKTLQLQHTHHVGAVPNPLLDADHPLEAVNTTTASDLVKALELMVQGVQGTGRGPTFIAQELCEFGLACMRGQQDTTAIRSWLDEASHVGDKHGIGYRNYNNVGYFMRQGQVKVIVSVIVDDLNHVAPTTCAFAHARDFIGLFSRLLDDYCTLQHD</sequence>
<gene>
    <name evidence="5" type="ORF">DZC75_18960</name>
</gene>
<dbReference type="GO" id="GO:0046677">
    <property type="term" value="P:response to antibiotic"/>
    <property type="evidence" value="ECO:0007669"/>
    <property type="project" value="InterPro"/>
</dbReference>
<evidence type="ECO:0000313" key="6">
    <source>
        <dbReference type="Proteomes" id="UP000258127"/>
    </source>
</evidence>
<evidence type="ECO:0000313" key="5">
    <source>
        <dbReference type="EMBL" id="AXO89978.1"/>
    </source>
</evidence>